<dbReference type="Pfam" id="PF10203">
    <property type="entry name" value="Pet191_N"/>
    <property type="match status" value="1"/>
</dbReference>
<evidence type="ECO:0000256" key="3">
    <source>
        <dbReference type="SAM" id="MobiDB-lite"/>
    </source>
</evidence>
<dbReference type="PANTHER" id="PTHR28627">
    <property type="entry name" value="CYTOCHROME C OXIDASE ASSEMBLY FACTOR 5"/>
    <property type="match status" value="1"/>
</dbReference>
<evidence type="ECO:0000313" key="5">
    <source>
        <dbReference type="Proteomes" id="UP000070544"/>
    </source>
</evidence>
<gene>
    <name evidence="4" type="ORF">M427DRAFT_38061</name>
</gene>
<evidence type="ECO:0000313" key="4">
    <source>
        <dbReference type="EMBL" id="KXS09957.1"/>
    </source>
</evidence>
<dbReference type="OMA" id="KKTPKEC"/>
<sequence length="101" mass="11389">MPSSCKDLRQDLLTCLAASPCITVLHKTPTQCLREGRDGSVPDDCFRLYRSFVDCKRGLWDMRKRFRGNAPAERYRPDGPAVGDVDDSDLLKDLGDDGKKR</sequence>
<evidence type="ECO:0000256" key="1">
    <source>
        <dbReference type="ARBA" id="ARBA00007785"/>
    </source>
</evidence>
<feature type="compositionally biased region" description="Basic and acidic residues" evidence="3">
    <location>
        <begin position="89"/>
        <end position="101"/>
    </location>
</feature>
<reference evidence="4 5" key="1">
    <citation type="journal article" date="2015" name="Genome Biol. Evol.">
        <title>Phylogenomic analyses indicate that early fungi evolved digesting cell walls of algal ancestors of land plants.</title>
        <authorList>
            <person name="Chang Y."/>
            <person name="Wang S."/>
            <person name="Sekimoto S."/>
            <person name="Aerts A.L."/>
            <person name="Choi C."/>
            <person name="Clum A."/>
            <person name="LaButti K.M."/>
            <person name="Lindquist E.A."/>
            <person name="Yee Ngan C."/>
            <person name="Ohm R.A."/>
            <person name="Salamov A.A."/>
            <person name="Grigoriev I.V."/>
            <person name="Spatafora J.W."/>
            <person name="Berbee M.L."/>
        </authorList>
    </citation>
    <scope>NUCLEOTIDE SEQUENCE [LARGE SCALE GENOMIC DNA]</scope>
    <source>
        <strain evidence="4 5">JEL478</strain>
    </source>
</reference>
<dbReference type="EMBL" id="KQ965842">
    <property type="protein sequence ID" value="KXS09957.1"/>
    <property type="molecule type" value="Genomic_DNA"/>
</dbReference>
<dbReference type="STRING" id="1344416.A0A138ZZL8"/>
<organism evidence="4 5">
    <name type="scientific">Gonapodya prolifera (strain JEL478)</name>
    <name type="common">Monoblepharis prolifera</name>
    <dbReference type="NCBI Taxonomy" id="1344416"/>
    <lineage>
        <taxon>Eukaryota</taxon>
        <taxon>Fungi</taxon>
        <taxon>Fungi incertae sedis</taxon>
        <taxon>Chytridiomycota</taxon>
        <taxon>Chytridiomycota incertae sedis</taxon>
        <taxon>Monoblepharidomycetes</taxon>
        <taxon>Monoblepharidales</taxon>
        <taxon>Gonapodyaceae</taxon>
        <taxon>Gonapodya</taxon>
    </lineage>
</organism>
<keyword evidence="5" id="KW-1185">Reference proteome</keyword>
<accession>A0A138ZZL8</accession>
<dbReference type="OrthoDB" id="282149at2759"/>
<comment type="similarity">
    <text evidence="1">Belongs to the PET191 family.</text>
</comment>
<dbReference type="InterPro" id="IPR018793">
    <property type="entry name" value="Cyt_c_oxidase_assmbl_Pet191"/>
</dbReference>
<feature type="region of interest" description="Disordered" evidence="3">
    <location>
        <begin position="70"/>
        <end position="101"/>
    </location>
</feature>
<evidence type="ECO:0000256" key="2">
    <source>
        <dbReference type="ARBA" id="ARBA00023157"/>
    </source>
</evidence>
<dbReference type="GO" id="GO:0005739">
    <property type="term" value="C:mitochondrion"/>
    <property type="evidence" value="ECO:0007669"/>
    <property type="project" value="TreeGrafter"/>
</dbReference>
<dbReference type="AlphaFoldDB" id="A0A138ZZL8"/>
<evidence type="ECO:0008006" key="6">
    <source>
        <dbReference type="Google" id="ProtNLM"/>
    </source>
</evidence>
<proteinExistence type="inferred from homology"/>
<keyword evidence="2" id="KW-1015">Disulfide bond</keyword>
<dbReference type="GO" id="GO:0033617">
    <property type="term" value="P:mitochondrial respiratory chain complex IV assembly"/>
    <property type="evidence" value="ECO:0007669"/>
    <property type="project" value="TreeGrafter"/>
</dbReference>
<protein>
    <recommendedName>
        <fullName evidence="6">Cytochrome c oxidase assembly factor 5</fullName>
    </recommendedName>
</protein>
<dbReference type="Proteomes" id="UP000070544">
    <property type="component" value="Unassembled WGS sequence"/>
</dbReference>
<name>A0A138ZZL8_GONPJ</name>
<dbReference type="PANTHER" id="PTHR28627:SF1">
    <property type="entry name" value="CYTOCHROME C OXIDASE ASSEMBLY FACTOR 5"/>
    <property type="match status" value="1"/>
</dbReference>